<dbReference type="GO" id="GO:0008168">
    <property type="term" value="F:methyltransferase activity"/>
    <property type="evidence" value="ECO:0007669"/>
    <property type="project" value="UniProtKB-KW"/>
</dbReference>
<evidence type="ECO:0000256" key="3">
    <source>
        <dbReference type="ARBA" id="ARBA00022691"/>
    </source>
</evidence>
<protein>
    <submittedName>
        <fullName evidence="5">Methyltransferase domain-containing protein</fullName>
    </submittedName>
</protein>
<dbReference type="Gene3D" id="3.40.50.150">
    <property type="entry name" value="Vaccinia Virus protein VP39"/>
    <property type="match status" value="1"/>
</dbReference>
<evidence type="ECO:0000313" key="6">
    <source>
        <dbReference type="Proteomes" id="UP001299596"/>
    </source>
</evidence>
<dbReference type="RefSeq" id="WP_225404592.1">
    <property type="nucleotide sequence ID" value="NZ_JAYJJR010000001.1"/>
</dbReference>
<dbReference type="CDD" id="cd02440">
    <property type="entry name" value="AdoMet_MTases"/>
    <property type="match status" value="1"/>
</dbReference>
<dbReference type="InterPro" id="IPR041698">
    <property type="entry name" value="Methyltransf_25"/>
</dbReference>
<dbReference type="PANTHER" id="PTHR43464:SF19">
    <property type="entry name" value="UBIQUINONE BIOSYNTHESIS O-METHYLTRANSFERASE, MITOCHONDRIAL"/>
    <property type="match status" value="1"/>
</dbReference>
<accession>A0ABU5XCE4</accession>
<gene>
    <name evidence="5" type="ORF">K6T79_02235</name>
</gene>
<dbReference type="EMBL" id="JAYJJR010000001">
    <property type="protein sequence ID" value="MEB3019861.1"/>
    <property type="molecule type" value="Genomic_DNA"/>
</dbReference>
<keyword evidence="3" id="KW-0949">S-adenosyl-L-methionine</keyword>
<keyword evidence="2" id="KW-0808">Transferase</keyword>
<feature type="domain" description="Methyltransferase" evidence="4">
    <location>
        <begin position="42"/>
        <end position="136"/>
    </location>
</feature>
<reference evidence="5 6" key="1">
    <citation type="submission" date="2023-12" db="EMBL/GenBank/DDBJ databases">
        <title>Description of new species of Mycobacterium terrae complex isolated from sewage at the Sao Paulo Zoological Park Foundation in Brazil.</title>
        <authorList>
            <person name="Romagnoli C.L."/>
            <person name="Conceicao E.C."/>
            <person name="Machado E."/>
            <person name="Barreto L.B.P.F."/>
            <person name="Sharma A."/>
            <person name="Silva N.M."/>
            <person name="Marques L.E."/>
            <person name="Juliana M.A."/>
            <person name="Lourenco M.C.S."/>
            <person name="Digiampietri L.A."/>
            <person name="Suffys P.N."/>
            <person name="Viana-Niero C."/>
        </authorList>
    </citation>
    <scope>NUCLEOTIDE SEQUENCE [LARGE SCALE GENOMIC DNA]</scope>
    <source>
        <strain evidence="5 6">MYC098</strain>
    </source>
</reference>
<dbReference type="Pfam" id="PF13649">
    <property type="entry name" value="Methyltransf_25"/>
    <property type="match status" value="1"/>
</dbReference>
<sequence>MTHKIDWDDAYQQPQAPAWNIGAPQPEYAALIARPGTVRDDVLDAGCGHAELSLALAARGHTVVGIDLSPTAVAAATAAAAERGLTTATFAAADITALTGYDGRFSTIFDSGLLHALPDELRENYLRAMHRAAAPGATFYILAFGAGAFGDHEGPGPTQFTEEQIRETVSAVWQVDEVRPAPLFATTGELHGSPDSGTPGSIQMPGFLVTAHK</sequence>
<dbReference type="Proteomes" id="UP001299596">
    <property type="component" value="Unassembled WGS sequence"/>
</dbReference>
<evidence type="ECO:0000259" key="4">
    <source>
        <dbReference type="Pfam" id="PF13649"/>
    </source>
</evidence>
<keyword evidence="6" id="KW-1185">Reference proteome</keyword>
<dbReference type="GO" id="GO:0032259">
    <property type="term" value="P:methylation"/>
    <property type="evidence" value="ECO:0007669"/>
    <property type="project" value="UniProtKB-KW"/>
</dbReference>
<organism evidence="5 6">
    <name type="scientific">[Mycobacterium] crassicus</name>
    <dbReference type="NCBI Taxonomy" id="2872309"/>
    <lineage>
        <taxon>Bacteria</taxon>
        <taxon>Bacillati</taxon>
        <taxon>Actinomycetota</taxon>
        <taxon>Actinomycetes</taxon>
        <taxon>Mycobacteriales</taxon>
        <taxon>Mycobacteriaceae</taxon>
        <taxon>Mycolicibacter</taxon>
    </lineage>
</organism>
<evidence type="ECO:0000256" key="1">
    <source>
        <dbReference type="ARBA" id="ARBA00022603"/>
    </source>
</evidence>
<comment type="caution">
    <text evidence="5">The sequence shown here is derived from an EMBL/GenBank/DDBJ whole genome shotgun (WGS) entry which is preliminary data.</text>
</comment>
<dbReference type="PANTHER" id="PTHR43464">
    <property type="entry name" value="METHYLTRANSFERASE"/>
    <property type="match status" value="1"/>
</dbReference>
<dbReference type="SUPFAM" id="SSF53335">
    <property type="entry name" value="S-adenosyl-L-methionine-dependent methyltransferases"/>
    <property type="match status" value="1"/>
</dbReference>
<keyword evidence="1 5" id="KW-0489">Methyltransferase</keyword>
<proteinExistence type="predicted"/>
<evidence type="ECO:0000256" key="2">
    <source>
        <dbReference type="ARBA" id="ARBA00022679"/>
    </source>
</evidence>
<name>A0ABU5XCE4_9MYCO</name>
<dbReference type="InterPro" id="IPR029063">
    <property type="entry name" value="SAM-dependent_MTases_sf"/>
</dbReference>
<evidence type="ECO:0000313" key="5">
    <source>
        <dbReference type="EMBL" id="MEB3019861.1"/>
    </source>
</evidence>